<dbReference type="InterPro" id="IPR052723">
    <property type="entry name" value="Acyl-CoA_thioesterase_PaaI"/>
</dbReference>
<dbReference type="PANTHER" id="PTHR42856:SF1">
    <property type="entry name" value="ACYL-COENZYME A THIOESTERASE PAAI"/>
    <property type="match status" value="1"/>
</dbReference>
<dbReference type="Pfam" id="PF03061">
    <property type="entry name" value="4HBT"/>
    <property type="match status" value="1"/>
</dbReference>
<accession>A0A7W9ZJ85</accession>
<dbReference type="PANTHER" id="PTHR42856">
    <property type="entry name" value="ACYL-COENZYME A THIOESTERASE PAAI"/>
    <property type="match status" value="1"/>
</dbReference>
<proteinExistence type="inferred from homology"/>
<dbReference type="CDD" id="cd03443">
    <property type="entry name" value="PaaI_thioesterase"/>
    <property type="match status" value="1"/>
</dbReference>
<dbReference type="InterPro" id="IPR029069">
    <property type="entry name" value="HotDog_dom_sf"/>
</dbReference>
<evidence type="ECO:0000313" key="5">
    <source>
        <dbReference type="Proteomes" id="UP000544872"/>
    </source>
</evidence>
<dbReference type="EC" id="3.1.2.-" evidence="4"/>
<reference evidence="4 5" key="1">
    <citation type="submission" date="2020-08" db="EMBL/GenBank/DDBJ databases">
        <title>Genomic Encyclopedia of Type Strains, Phase IV (KMG-IV): sequencing the most valuable type-strain genomes for metagenomic binning, comparative biology and taxonomic classification.</title>
        <authorList>
            <person name="Goeker M."/>
        </authorList>
    </citation>
    <scope>NUCLEOTIDE SEQUENCE [LARGE SCALE GENOMIC DNA]</scope>
    <source>
        <strain evidence="4 5">DSM 11590</strain>
    </source>
</reference>
<dbReference type="SUPFAM" id="SSF54637">
    <property type="entry name" value="Thioesterase/thiol ester dehydrase-isomerase"/>
    <property type="match status" value="1"/>
</dbReference>
<dbReference type="NCBIfam" id="TIGR00369">
    <property type="entry name" value="unchar_dom_1"/>
    <property type="match status" value="1"/>
</dbReference>
<comment type="similarity">
    <text evidence="1">Belongs to the thioesterase PaaI family.</text>
</comment>
<evidence type="ECO:0000256" key="2">
    <source>
        <dbReference type="ARBA" id="ARBA00022801"/>
    </source>
</evidence>
<organism evidence="4 5">
    <name type="scientific">Novispirillum itersonii</name>
    <name type="common">Aquaspirillum itersonii</name>
    <dbReference type="NCBI Taxonomy" id="189"/>
    <lineage>
        <taxon>Bacteria</taxon>
        <taxon>Pseudomonadati</taxon>
        <taxon>Pseudomonadota</taxon>
        <taxon>Alphaproteobacteria</taxon>
        <taxon>Rhodospirillales</taxon>
        <taxon>Novispirillaceae</taxon>
        <taxon>Novispirillum</taxon>
    </lineage>
</organism>
<sequence length="156" mass="16761">MTDDRKQKIAEAASAAMHERDHTAHGLGMEIEAVGPGHARLRMTVTKNMVNGHDILHGGMCFTLADTCFAHVCNSHNFSTVAHSCSITFTAAGKLGDVLTAEGREVWQKGRNGVTDVVVTNQDGTVIAHFRGNSRRIQGHVTDDPAFLPDAAKKDA</sequence>
<keyword evidence="2 4" id="KW-0378">Hydrolase</keyword>
<name>A0A7W9ZJ85_NOVIT</name>
<protein>
    <submittedName>
        <fullName evidence="4">Acyl-CoA thioesterase</fullName>
        <ecNumber evidence="4">3.1.2.-</ecNumber>
    </submittedName>
</protein>
<feature type="domain" description="Thioesterase" evidence="3">
    <location>
        <begin position="54"/>
        <end position="127"/>
    </location>
</feature>
<dbReference type="Gene3D" id="3.10.129.10">
    <property type="entry name" value="Hotdog Thioesterase"/>
    <property type="match status" value="1"/>
</dbReference>
<dbReference type="FunFam" id="3.10.129.10:FF:000022">
    <property type="entry name" value="Phenylacetic acid degradation protein"/>
    <property type="match status" value="1"/>
</dbReference>
<evidence type="ECO:0000256" key="1">
    <source>
        <dbReference type="ARBA" id="ARBA00008324"/>
    </source>
</evidence>
<dbReference type="AlphaFoldDB" id="A0A7W9ZJ85"/>
<evidence type="ECO:0000259" key="3">
    <source>
        <dbReference type="Pfam" id="PF03061"/>
    </source>
</evidence>
<dbReference type="NCBIfam" id="TIGR02286">
    <property type="entry name" value="PaaD"/>
    <property type="match status" value="1"/>
</dbReference>
<dbReference type="InterPro" id="IPR006683">
    <property type="entry name" value="Thioestr_dom"/>
</dbReference>
<dbReference type="InterPro" id="IPR011973">
    <property type="entry name" value="PaaD"/>
</dbReference>
<gene>
    <name evidence="4" type="ORF">FHS48_002599</name>
</gene>
<dbReference type="GO" id="GO:0016289">
    <property type="term" value="F:acyl-CoA hydrolase activity"/>
    <property type="evidence" value="ECO:0007669"/>
    <property type="project" value="TreeGrafter"/>
</dbReference>
<dbReference type="EMBL" id="JACIIX010000009">
    <property type="protein sequence ID" value="MBB6211164.1"/>
    <property type="molecule type" value="Genomic_DNA"/>
</dbReference>
<dbReference type="Proteomes" id="UP000544872">
    <property type="component" value="Unassembled WGS sequence"/>
</dbReference>
<dbReference type="RefSeq" id="WP_184263978.1">
    <property type="nucleotide sequence ID" value="NZ_JACIIX010000009.1"/>
</dbReference>
<comment type="caution">
    <text evidence="4">The sequence shown here is derived from an EMBL/GenBank/DDBJ whole genome shotgun (WGS) entry which is preliminary data.</text>
</comment>
<evidence type="ECO:0000313" key="4">
    <source>
        <dbReference type="EMBL" id="MBB6211164.1"/>
    </source>
</evidence>
<dbReference type="InterPro" id="IPR003736">
    <property type="entry name" value="PAAI_dom"/>
</dbReference>
<keyword evidence="5" id="KW-1185">Reference proteome</keyword>